<feature type="compositionally biased region" description="Polar residues" evidence="1">
    <location>
        <begin position="111"/>
        <end position="128"/>
    </location>
</feature>
<keyword evidence="3" id="KW-1185">Reference proteome</keyword>
<evidence type="ECO:0000313" key="2">
    <source>
        <dbReference type="EnsemblMetazoa" id="CJA28080.1"/>
    </source>
</evidence>
<feature type="region of interest" description="Disordered" evidence="1">
    <location>
        <begin position="53"/>
        <end position="171"/>
    </location>
</feature>
<evidence type="ECO:0000313" key="3">
    <source>
        <dbReference type="Proteomes" id="UP000005237"/>
    </source>
</evidence>
<reference evidence="2" key="2">
    <citation type="submission" date="2022-06" db="UniProtKB">
        <authorList>
            <consortium name="EnsemblMetazoa"/>
        </authorList>
    </citation>
    <scope>IDENTIFICATION</scope>
    <source>
        <strain evidence="2">DF5081</strain>
    </source>
</reference>
<proteinExistence type="predicted"/>
<feature type="compositionally biased region" description="Basic and acidic residues" evidence="1">
    <location>
        <begin position="134"/>
        <end position="149"/>
    </location>
</feature>
<feature type="compositionally biased region" description="Basic and acidic residues" evidence="1">
    <location>
        <begin position="101"/>
        <end position="110"/>
    </location>
</feature>
<reference evidence="3" key="1">
    <citation type="submission" date="2010-08" db="EMBL/GenBank/DDBJ databases">
        <authorList>
            <consortium name="Caenorhabditis japonica Sequencing Consortium"/>
            <person name="Wilson R.K."/>
        </authorList>
    </citation>
    <scope>NUCLEOTIDE SEQUENCE [LARGE SCALE GENOMIC DNA]</scope>
    <source>
        <strain evidence="3">DF5081</strain>
    </source>
</reference>
<protein>
    <submittedName>
        <fullName evidence="2">Uncharacterized protein</fullName>
    </submittedName>
</protein>
<dbReference type="EnsemblMetazoa" id="CJA28080.1">
    <property type="protein sequence ID" value="CJA28080.1"/>
    <property type="gene ID" value="WBGene00183654"/>
</dbReference>
<feature type="compositionally biased region" description="Basic and acidic residues" evidence="1">
    <location>
        <begin position="56"/>
        <end position="92"/>
    </location>
</feature>
<accession>A0A8R1E9I8</accession>
<dbReference type="AlphaFoldDB" id="A0A8R1E9I8"/>
<evidence type="ECO:0000256" key="1">
    <source>
        <dbReference type="SAM" id="MobiDB-lite"/>
    </source>
</evidence>
<sequence>MTSFYSKVGKCRVRRLLSWLNHTICALFSLFLLLGCSTKKDAKSSTFKAQEITALDMKETKNQTKKNENQDKKTTSKSSEMSKEKASKEKAENPTAPGNQRADKSKERLEPTQQESIEPSNFTQTARTGSALKLTKEPTTEPTRTRTDSRTLSQEGYSNEEDKEYANLPEMTLDELRKIAESAPS</sequence>
<name>A0A8R1E9I8_CAEJA</name>
<dbReference type="Proteomes" id="UP000005237">
    <property type="component" value="Unassembled WGS sequence"/>
</dbReference>
<organism evidence="2 3">
    <name type="scientific">Caenorhabditis japonica</name>
    <dbReference type="NCBI Taxonomy" id="281687"/>
    <lineage>
        <taxon>Eukaryota</taxon>
        <taxon>Metazoa</taxon>
        <taxon>Ecdysozoa</taxon>
        <taxon>Nematoda</taxon>
        <taxon>Chromadorea</taxon>
        <taxon>Rhabditida</taxon>
        <taxon>Rhabditina</taxon>
        <taxon>Rhabditomorpha</taxon>
        <taxon>Rhabditoidea</taxon>
        <taxon>Rhabditidae</taxon>
        <taxon>Peloderinae</taxon>
        <taxon>Caenorhabditis</taxon>
    </lineage>
</organism>